<evidence type="ECO:0000313" key="3">
    <source>
        <dbReference type="Proteomes" id="UP001146793"/>
    </source>
</evidence>
<feature type="region of interest" description="Disordered" evidence="1">
    <location>
        <begin position="557"/>
        <end position="624"/>
    </location>
</feature>
<dbReference type="EMBL" id="JANTQA010000026">
    <property type="protein sequence ID" value="KAJ3442345.1"/>
    <property type="molecule type" value="Genomic_DNA"/>
</dbReference>
<dbReference type="PANTHER" id="PTHR22100">
    <property type="entry name" value="WINGS APART-LIKE PROTEIN HOMOLOG"/>
    <property type="match status" value="1"/>
</dbReference>
<feature type="compositionally biased region" description="Basic residues" evidence="1">
    <location>
        <begin position="557"/>
        <end position="577"/>
    </location>
</feature>
<feature type="region of interest" description="Disordered" evidence="1">
    <location>
        <begin position="1592"/>
        <end position="1771"/>
    </location>
</feature>
<name>A0AAV7ZQR4_9EUKA</name>
<proteinExistence type="predicted"/>
<feature type="region of interest" description="Disordered" evidence="1">
    <location>
        <begin position="1464"/>
        <end position="1491"/>
    </location>
</feature>
<feature type="compositionally biased region" description="Basic residues" evidence="1">
    <location>
        <begin position="950"/>
        <end position="966"/>
    </location>
</feature>
<dbReference type="InterPro" id="IPR039874">
    <property type="entry name" value="WAPL"/>
</dbReference>
<feature type="region of interest" description="Disordered" evidence="1">
    <location>
        <begin position="794"/>
        <end position="814"/>
    </location>
</feature>
<feature type="compositionally biased region" description="Acidic residues" evidence="1">
    <location>
        <begin position="592"/>
        <end position="604"/>
    </location>
</feature>
<feature type="compositionally biased region" description="Basic and acidic residues" evidence="1">
    <location>
        <begin position="1636"/>
        <end position="1771"/>
    </location>
</feature>
<dbReference type="PANTHER" id="PTHR22100:SF13">
    <property type="entry name" value="WINGS APART-LIKE PROTEIN HOMOLOG"/>
    <property type="match status" value="1"/>
</dbReference>
<accession>A0AAV7ZQR4</accession>
<feature type="region of interest" description="Disordered" evidence="1">
    <location>
        <begin position="950"/>
        <end position="973"/>
    </location>
</feature>
<feature type="compositionally biased region" description="Acidic residues" evidence="1">
    <location>
        <begin position="611"/>
        <end position="620"/>
    </location>
</feature>
<feature type="compositionally biased region" description="Basic residues" evidence="1">
    <location>
        <begin position="1296"/>
        <end position="1309"/>
    </location>
</feature>
<protein>
    <submittedName>
        <fullName evidence="2">Nnp-1 protein putative nuclear protein 1 nop52</fullName>
    </submittedName>
</protein>
<feature type="compositionally biased region" description="Basic and acidic residues" evidence="1">
    <location>
        <begin position="1338"/>
        <end position="1351"/>
    </location>
</feature>
<feature type="region of interest" description="Disordered" evidence="1">
    <location>
        <begin position="417"/>
        <end position="449"/>
    </location>
</feature>
<feature type="compositionally biased region" description="Low complexity" evidence="1">
    <location>
        <begin position="417"/>
        <end position="438"/>
    </location>
</feature>
<evidence type="ECO:0000256" key="1">
    <source>
        <dbReference type="SAM" id="MobiDB-lite"/>
    </source>
</evidence>
<feature type="compositionally biased region" description="Basic and acidic residues" evidence="1">
    <location>
        <begin position="1475"/>
        <end position="1489"/>
    </location>
</feature>
<dbReference type="Proteomes" id="UP001146793">
    <property type="component" value="Unassembled WGS sequence"/>
</dbReference>
<reference evidence="2" key="1">
    <citation type="submission" date="2022-08" db="EMBL/GenBank/DDBJ databases">
        <title>Novel sulphate-reducing endosymbionts in the free-living metamonad Anaeramoeba.</title>
        <authorList>
            <person name="Jerlstrom-Hultqvist J."/>
            <person name="Cepicka I."/>
            <person name="Gallot-Lavallee L."/>
            <person name="Salas-Leiva D."/>
            <person name="Curtis B.A."/>
            <person name="Zahonova K."/>
            <person name="Pipaliya S."/>
            <person name="Dacks J."/>
            <person name="Roger A.J."/>
        </authorList>
    </citation>
    <scope>NUCLEOTIDE SEQUENCE</scope>
    <source>
        <strain evidence="2">Busselton2</strain>
    </source>
</reference>
<feature type="compositionally biased region" description="Acidic residues" evidence="1">
    <location>
        <begin position="1626"/>
        <end position="1635"/>
    </location>
</feature>
<sequence>MNEQELWISELKYELVSTLTTHSEKDLHTTVQRLFAHGKTYFSVKIIDPVNKEEQVATIEILPDSFLIHVVYQNIIKLALPPVTKAKFSVKDYCLLQIDLPKEYNSYLQSDQGNMIGKENQKNELKFNIKFPNIWKALIFSHVIRMYSWYCNCNTPESVPLNGTILGSQPEIDCIVSHCIKRGEAKFKMILQDNKERLHDTLLMLNKNVFSILVEGQLEPLLFKLNYSAISPIINQQESTRIILNISVPEMKRKLNLNARSKGEALIFVQCFKAFMESKIEQSLGSQNYQSQQKSFYKLSHILTIQKMTCSLFTFPKVNDGYNFQSSITIQREVLTSYQNETKNRKNFLIANFNYLGKPFLINRQYPQIYYSNLLIDQRIRKEKERLYNKIQNIFNNQKAIFDLLIVSTNVWNNNKKNNNHNDNNNINDNDNVINNNSDDSENDKVETEDKNQLKIFPDHYEIISKDQNYQDKYSKKLLLILHPLLQTVFMLKIENTDKYFIFATKNNKERDLICNSFIIFKILFFFKKNKKKNRDKKFNIKSYIEINSNLRKVKKKSLIKQKISSSKKKSKNSKGKKKEDKSKKKKRNLNEDDDQDEEIDELDINNKDTENDDDDDDDLGNTKTKKIQHKETFEKDYDQNYFDLLYYNSKFVDNSQFSIDPNEEKFDLKSDFDENERLNKLDNVETFRDLSLYSPKKSTYVLTLYNSFGFPEKLIQINLFENYFSLNFNNIKIYRKYSIYSRSFFMDSTSLIARFNIDEYNMIFIGFKSFEQRVGFILDFELKKSLILKNENEKDNENENENDEDDEDDENENLNISNLRNSKELLYECKVCLKGSGNRISARAIIENDFFNIQTKYHLYTSEYHEWTKCIKLKRLKHVASIEIGNQYSIYLAFKTFNLRNKFVEFFFKQRKQFLDKMKKKKIFQDRFNFKCISYLNLTNEFIKKSKNLNKKEKKKKKKKKKRKEKEKENNGGNNINRWGNCLICFKNNKIIIIDDKKALNTFHLKRSKLIKIGKKKRRERENVDKHLEELKEKEKFYYLFRLQFLNGEYLIIKVPTLDSLKAFNDSFLYYQKESLNLTQEVDFYNSFQIELNSNNYILHLNFYEIKIQSITQDNNILFRDFINKIELLKSNKAPTKIKIIYNSKKHYLITFENESLRNEFVLIFDNLLTYNKIENKITPRKQYLITRFQFQNEKEVNNDNGNLIIIDKKIIIQIFEKNQIIENNFKINSIKIESKDDDENNKNMITIDIENDFTTCIKFKNSKNKENFLSMIEKNQSKKRRNKNNDEEPITINKRNKNKKNTKKLKNVKNDKVKVKGKGKRKGNDKKKKKQKKKDQKKDLEAKKKENKNLKNKKMLPFMRRESMMPDENQDFSATQLNSSLKSINTIIGKIEKDTLHLSTPDNQIYKLKLNEITIKKNKNSDTIIMISTISNSDQEINLEFDNMNDINNLINSVQDYKLNSTSLEKSSKPNKKSNEKKKDKKGKDNNLNKSKFKFTTVTNLSKGSEKEKEKENGSIEISKSDQIIILINDKEYNFKPHQRINFAKSTEDPKCARITIDNNNFTIRLKTKKDRFILESQIRKLILKYTKLKSDDSYSSSDSGSGSGSGSGSSPYSDTDQNSNSGSEDDSNEESDEPKKNSDQSEKSKSEKSSESEKEKFENEQSEQDKKKEKDKNGKKSKSENSGESDKEKSENKQSEKDEKSEKSDQDEKSKSEKSSESEKEKFENEQSEKDKKKEKVQNTKKSKSDNSGESDKEKSENEQTEQDKLEENIEYQISKETNIKAKLLININKSQIKIKTDKKTLLNSPIDLNFRVLSHPKKETLYRIEIQKDIIKNKKTKKKKINHDVYFSSIEKGKKFQQTIKDIKKNNYPSFQIKIISSKKKTIRGLIIVETKGFQIIKKNSNNNDDDDEKKFYKIQNLRMLRHNLKKKRIQLIENEEKMMIQCANEEDADFIIQYYNKQHKNIQKKIKRLSSFDNPNKIKKHIQKIEKKK</sequence>
<feature type="compositionally biased region" description="Acidic residues" evidence="1">
    <location>
        <begin position="799"/>
        <end position="813"/>
    </location>
</feature>
<feature type="region of interest" description="Disordered" evidence="1">
    <location>
        <begin position="1275"/>
        <end position="1355"/>
    </location>
</feature>
<feature type="compositionally biased region" description="Low complexity" evidence="1">
    <location>
        <begin position="1611"/>
        <end position="1625"/>
    </location>
</feature>
<gene>
    <name evidence="2" type="ORF">M0812_12079</name>
</gene>
<comment type="caution">
    <text evidence="2">The sequence shown here is derived from an EMBL/GenBank/DDBJ whole genome shotgun (WGS) entry which is preliminary data.</text>
</comment>
<feature type="compositionally biased region" description="Basic residues" evidence="1">
    <location>
        <begin position="1317"/>
        <end position="1337"/>
    </location>
</feature>
<evidence type="ECO:0000313" key="2">
    <source>
        <dbReference type="EMBL" id="KAJ3442345.1"/>
    </source>
</evidence>
<organism evidence="2 3">
    <name type="scientific">Anaeramoeba flamelloides</name>
    <dbReference type="NCBI Taxonomy" id="1746091"/>
    <lineage>
        <taxon>Eukaryota</taxon>
        <taxon>Metamonada</taxon>
        <taxon>Anaeramoebidae</taxon>
        <taxon>Anaeramoeba</taxon>
    </lineage>
</organism>